<accession>A0A382KQ10</accession>
<evidence type="ECO:0000313" key="1">
    <source>
        <dbReference type="EMBL" id="SVC25563.1"/>
    </source>
</evidence>
<dbReference type="SUPFAM" id="SSF51197">
    <property type="entry name" value="Clavaminate synthase-like"/>
    <property type="match status" value="1"/>
</dbReference>
<dbReference type="AlphaFoldDB" id="A0A382KQ10"/>
<proteinExistence type="predicted"/>
<name>A0A382KQ10_9ZZZZ</name>
<reference evidence="1" key="1">
    <citation type="submission" date="2018-05" db="EMBL/GenBank/DDBJ databases">
        <authorList>
            <person name="Lanie J.A."/>
            <person name="Ng W.-L."/>
            <person name="Kazmierczak K.M."/>
            <person name="Andrzejewski T.M."/>
            <person name="Davidsen T.M."/>
            <person name="Wayne K.J."/>
            <person name="Tettelin H."/>
            <person name="Glass J.I."/>
            <person name="Rusch D."/>
            <person name="Podicherti R."/>
            <person name="Tsui H.-C.T."/>
            <person name="Winkler M.E."/>
        </authorList>
    </citation>
    <scope>NUCLEOTIDE SEQUENCE</scope>
</reference>
<dbReference type="Gene3D" id="2.60.120.620">
    <property type="entry name" value="q2cbj1_9rhob like domain"/>
    <property type="match status" value="1"/>
</dbReference>
<protein>
    <submittedName>
        <fullName evidence="1">Uncharacterized protein</fullName>
    </submittedName>
</protein>
<sequence length="111" mass="12838">MELSEEDIWYFRYNGFYRLPELLADNLIDQLNDITDMQISELVEPIIWESTKSRTPTDIRRLSKIVERNSAYLEAASYPIVLDALQGVLGPNIELLTNKHNHLMVRPAGSF</sequence>
<organism evidence="1">
    <name type="scientific">marine metagenome</name>
    <dbReference type="NCBI Taxonomy" id="408172"/>
    <lineage>
        <taxon>unclassified sequences</taxon>
        <taxon>metagenomes</taxon>
        <taxon>ecological metagenomes</taxon>
    </lineage>
</organism>
<feature type="non-terminal residue" evidence="1">
    <location>
        <position position="111"/>
    </location>
</feature>
<dbReference type="EMBL" id="UINC01081574">
    <property type="protein sequence ID" value="SVC25563.1"/>
    <property type="molecule type" value="Genomic_DNA"/>
</dbReference>
<gene>
    <name evidence="1" type="ORF">METZ01_LOCUS278417</name>
</gene>